<feature type="compositionally biased region" description="Low complexity" evidence="5">
    <location>
        <begin position="542"/>
        <end position="553"/>
    </location>
</feature>
<name>A0A3Q2CC20_CYPVA</name>
<dbReference type="InterPro" id="IPR006572">
    <property type="entry name" value="Znf_DBF"/>
</dbReference>
<protein>
    <submittedName>
        <fullName evidence="7">Uncharacterized LOC107099756</fullName>
    </submittedName>
</protein>
<dbReference type="OMA" id="LHRPCPW"/>
<dbReference type="STRING" id="28743.ENSCVAP00000002441"/>
<dbReference type="GO" id="GO:0031431">
    <property type="term" value="C:Dbf4-dependent protein kinase complex"/>
    <property type="evidence" value="ECO:0007669"/>
    <property type="project" value="TreeGrafter"/>
</dbReference>
<feature type="compositionally biased region" description="Low complexity" evidence="5">
    <location>
        <begin position="677"/>
        <end position="688"/>
    </location>
</feature>
<dbReference type="SUPFAM" id="SSF52113">
    <property type="entry name" value="BRCT domain"/>
    <property type="match status" value="1"/>
</dbReference>
<feature type="compositionally biased region" description="Polar residues" evidence="5">
    <location>
        <begin position="257"/>
        <end position="268"/>
    </location>
</feature>
<evidence type="ECO:0000256" key="1">
    <source>
        <dbReference type="ARBA" id="ARBA00022723"/>
    </source>
</evidence>
<feature type="domain" description="DBF4-type" evidence="6">
    <location>
        <begin position="274"/>
        <end position="323"/>
    </location>
</feature>
<dbReference type="InterPro" id="IPR051590">
    <property type="entry name" value="Replication_Regulatory_Kinase"/>
</dbReference>
<evidence type="ECO:0000313" key="7">
    <source>
        <dbReference type="Ensembl" id="ENSCVAP00000002441.1"/>
    </source>
</evidence>
<organism evidence="7 8">
    <name type="scientific">Cyprinodon variegatus</name>
    <name type="common">Sheepshead minnow</name>
    <dbReference type="NCBI Taxonomy" id="28743"/>
    <lineage>
        <taxon>Eukaryota</taxon>
        <taxon>Metazoa</taxon>
        <taxon>Chordata</taxon>
        <taxon>Craniata</taxon>
        <taxon>Vertebrata</taxon>
        <taxon>Euteleostomi</taxon>
        <taxon>Actinopterygii</taxon>
        <taxon>Neopterygii</taxon>
        <taxon>Teleostei</taxon>
        <taxon>Neoteleostei</taxon>
        <taxon>Acanthomorphata</taxon>
        <taxon>Ovalentaria</taxon>
        <taxon>Atherinomorphae</taxon>
        <taxon>Cyprinodontiformes</taxon>
        <taxon>Cyprinodontidae</taxon>
        <taxon>Cyprinodon</taxon>
    </lineage>
</organism>
<dbReference type="Ensembl" id="ENSCVAT00000011716.1">
    <property type="protein sequence ID" value="ENSCVAP00000002441.1"/>
    <property type="gene ID" value="ENSCVAG00000003534.1"/>
</dbReference>
<dbReference type="Gene3D" id="6.10.250.3410">
    <property type="entry name" value="DBF zinc finger"/>
    <property type="match status" value="1"/>
</dbReference>
<evidence type="ECO:0000256" key="5">
    <source>
        <dbReference type="SAM" id="MobiDB-lite"/>
    </source>
</evidence>
<feature type="region of interest" description="Disordered" evidence="5">
    <location>
        <begin position="701"/>
        <end position="727"/>
    </location>
</feature>
<dbReference type="GO" id="GO:1901987">
    <property type="term" value="P:regulation of cell cycle phase transition"/>
    <property type="evidence" value="ECO:0007669"/>
    <property type="project" value="TreeGrafter"/>
</dbReference>
<dbReference type="FunFam" id="6.10.250.3410:FF:000001">
    <property type="entry name" value="Protein DBF4 homolog A"/>
    <property type="match status" value="1"/>
</dbReference>
<feature type="compositionally biased region" description="Basic and acidic residues" evidence="5">
    <location>
        <begin position="77"/>
        <end position="87"/>
    </location>
</feature>
<reference evidence="7" key="2">
    <citation type="submission" date="2025-09" db="UniProtKB">
        <authorList>
            <consortium name="Ensembl"/>
        </authorList>
    </citation>
    <scope>IDENTIFICATION</scope>
</reference>
<dbReference type="InterPro" id="IPR036420">
    <property type="entry name" value="BRCT_dom_sf"/>
</dbReference>
<feature type="compositionally biased region" description="Polar residues" evidence="5">
    <location>
        <begin position="663"/>
        <end position="676"/>
    </location>
</feature>
<feature type="region of interest" description="Disordered" evidence="5">
    <location>
        <begin position="232"/>
        <end position="274"/>
    </location>
</feature>
<accession>A0A3Q2CC20</accession>
<proteinExistence type="predicted"/>
<dbReference type="RefSeq" id="XP_015253499.1">
    <property type="nucleotide sequence ID" value="XM_015398013.1"/>
</dbReference>
<feature type="compositionally biased region" description="Basic and acidic residues" evidence="5">
    <location>
        <begin position="243"/>
        <end position="256"/>
    </location>
</feature>
<dbReference type="OrthoDB" id="21380at2759"/>
<keyword evidence="8" id="KW-1185">Reference proteome</keyword>
<dbReference type="GO" id="GO:0003676">
    <property type="term" value="F:nucleic acid binding"/>
    <property type="evidence" value="ECO:0007669"/>
    <property type="project" value="InterPro"/>
</dbReference>
<dbReference type="InterPro" id="IPR038545">
    <property type="entry name" value="Znf_DBF_sf"/>
</dbReference>
<keyword evidence="3" id="KW-0862">Zinc</keyword>
<evidence type="ECO:0000313" key="8">
    <source>
        <dbReference type="Proteomes" id="UP000265020"/>
    </source>
</evidence>
<keyword evidence="1" id="KW-0479">Metal-binding</keyword>
<dbReference type="SMART" id="SM00586">
    <property type="entry name" value="ZnF_DBF"/>
    <property type="match status" value="1"/>
</dbReference>
<dbReference type="GO" id="GO:0043539">
    <property type="term" value="F:protein serine/threonine kinase activator activity"/>
    <property type="evidence" value="ECO:0007669"/>
    <property type="project" value="TreeGrafter"/>
</dbReference>
<dbReference type="KEGG" id="cvg:107099756"/>
<dbReference type="Proteomes" id="UP000265020">
    <property type="component" value="Unassembled WGS sequence"/>
</dbReference>
<evidence type="ECO:0000259" key="6">
    <source>
        <dbReference type="PROSITE" id="PS51265"/>
    </source>
</evidence>
<dbReference type="PANTHER" id="PTHR15375">
    <property type="entry name" value="ACTIVATOR OF S-PHASE KINASE-RELATED"/>
    <property type="match status" value="1"/>
</dbReference>
<dbReference type="AlphaFoldDB" id="A0A3Q2CC20"/>
<evidence type="ECO:0000256" key="2">
    <source>
        <dbReference type="ARBA" id="ARBA00022771"/>
    </source>
</evidence>
<feature type="region of interest" description="Disordered" evidence="5">
    <location>
        <begin position="538"/>
        <end position="585"/>
    </location>
</feature>
<dbReference type="Pfam" id="PF07535">
    <property type="entry name" value="zf-DBF"/>
    <property type="match status" value="1"/>
</dbReference>
<dbReference type="RefSeq" id="XP_015253498.1">
    <property type="nucleotide sequence ID" value="XM_015398012.1"/>
</dbReference>
<dbReference type="GeneID" id="107099756"/>
<feature type="region of interest" description="Disordered" evidence="5">
    <location>
        <begin position="77"/>
        <end position="109"/>
    </location>
</feature>
<reference evidence="7" key="1">
    <citation type="submission" date="2025-08" db="UniProtKB">
        <authorList>
            <consortium name="Ensembl"/>
        </authorList>
    </citation>
    <scope>IDENTIFICATION</scope>
</reference>
<feature type="region of interest" description="Disordered" evidence="5">
    <location>
        <begin position="650"/>
        <end position="688"/>
    </location>
</feature>
<dbReference type="GO" id="GO:0008270">
    <property type="term" value="F:zinc ion binding"/>
    <property type="evidence" value="ECO:0007669"/>
    <property type="project" value="UniProtKB-KW"/>
</dbReference>
<dbReference type="PANTHER" id="PTHR15375:SF24">
    <property type="entry name" value="PROTEIN DBF4 HOMOLOG B"/>
    <property type="match status" value="1"/>
</dbReference>
<dbReference type="CTD" id="80174"/>
<evidence type="ECO:0000256" key="3">
    <source>
        <dbReference type="ARBA" id="ARBA00022833"/>
    </source>
</evidence>
<evidence type="ECO:0000256" key="4">
    <source>
        <dbReference type="PROSITE-ProRule" id="PRU00600"/>
    </source>
</evidence>
<dbReference type="GO" id="GO:0010571">
    <property type="term" value="P:positive regulation of nuclear cell cycle DNA replication"/>
    <property type="evidence" value="ECO:0007669"/>
    <property type="project" value="TreeGrafter"/>
</dbReference>
<dbReference type="GeneTree" id="ENSGT00530000063909"/>
<keyword evidence="2 4" id="KW-0863">Zinc-finger</keyword>
<sequence length="786" mass="87393">MQPQQSSQEKGLLGRLCSGDKKLEGKTFYLDNVKKRSTTLLLEAISLLGGRFESFLHKDVNFVVTGSHESLEEEKSVFTKSEEKGAKEGSQTLMTKPDGGLSKDKQRQATPRLVACGSRGKALLEKAISNKERQQKSSVLSNARSWGVKILHVDDVLLYLKHLTRESFSAKHRRPEKSSTKQSLPVVKATSLRTPYLKIEDVNRKYKPLHMQSLAFPSLYFLGRFSPFESPPPPLFKQPSGQEHNKKRENKAEKSLQGKSQTSVSCNPSPWRLRKKDSSYCECCCETFTNLEEHLQSDQHRSFVLDPSNYKAVDQLVAEMLPCFDSNPPQESEERSPTPLPVIDDCELELCSDVEVEYTVQVLKRDDSPFSGHIPNPSCGQPLCNPASPSKGLKRTSQDISFQLTDNQPVVTEAQQQSHQVQPRVSSPTMPVLTIEPLDQQQEPDAPCLLSDPYSLPPVLSPQVPFPRSVMDPYGTYSEPPILSPQKYYSEDNRAEQICEMNTEKGGLEPLLPTLLPVFFAGSSLQGKLDLNSLCNTDLKSPPRSSSTSNSYPGLTAVAPNPKKRCRSASPEQSSKRMKSAEEKSGCCRQRLSPLKAQSDNLAKVVACSLYSHASYPVRQTFPQMDPEQMDRTGSFSAAQKLTQTLFQIDSSAGHPPSKGTDSKSPLDNNKTTCAISSRHSQPSPSLSTSMWIEPALIPDIATHSSGSTDSDWDCDLQSPPTTTEQNRELDRELLHRPCPWMRNSSYESHLHTVLQPSSPATSLFRKDADSPTFSRTVVQIVEVQH</sequence>
<dbReference type="PROSITE" id="PS51265">
    <property type="entry name" value="ZF_DBF4"/>
    <property type="match status" value="1"/>
</dbReference>